<accession>W6V6W2</accession>
<evidence type="ECO:0000313" key="3">
    <source>
        <dbReference type="Proteomes" id="UP000019149"/>
    </source>
</evidence>
<sequence>MSNGRSSLPSCSYRQPVERPFGDKLKDLRDTASREGEGGNAADGAKYKAGWRKPAEGENACVVACEGERTFADYMLISVNIITSSSSSNWKRKKMNARTLEYQDEKKAASPGFAPQPGWSSTQGSGEEAKDVPLLLLFFESDTRIFREPVNLF</sequence>
<reference evidence="2 3" key="1">
    <citation type="journal article" date="2013" name="Nat. Genet.">
        <title>The genome of the hydatid tapeworm Echinococcus granulosus.</title>
        <authorList>
            <person name="Zheng H."/>
            <person name="Zhang W."/>
            <person name="Zhang L."/>
            <person name="Zhang Z."/>
            <person name="Li J."/>
            <person name="Lu G."/>
            <person name="Zhu Y."/>
            <person name="Wang Y."/>
            <person name="Huang Y."/>
            <person name="Liu J."/>
            <person name="Kang H."/>
            <person name="Chen J."/>
            <person name="Wang L."/>
            <person name="Chen A."/>
            <person name="Yu S."/>
            <person name="Gao Z."/>
            <person name="Jin L."/>
            <person name="Gu W."/>
            <person name="Wang Z."/>
            <person name="Zhao L."/>
            <person name="Shi B."/>
            <person name="Wen H."/>
            <person name="Lin R."/>
            <person name="Jones M.K."/>
            <person name="Brejova B."/>
            <person name="Vinar T."/>
            <person name="Zhao G."/>
            <person name="McManus D.P."/>
            <person name="Chen Z."/>
            <person name="Zhou Y."/>
            <person name="Wang S."/>
        </authorList>
    </citation>
    <scope>NUCLEOTIDE SEQUENCE [LARGE SCALE GENOMIC DNA]</scope>
</reference>
<dbReference type="KEGG" id="egl:EGR_02916"/>
<feature type="region of interest" description="Disordered" evidence="1">
    <location>
        <begin position="1"/>
        <end position="48"/>
    </location>
</feature>
<organism evidence="2 3">
    <name type="scientific">Echinococcus granulosus</name>
    <name type="common">Hydatid tapeworm</name>
    <dbReference type="NCBI Taxonomy" id="6210"/>
    <lineage>
        <taxon>Eukaryota</taxon>
        <taxon>Metazoa</taxon>
        <taxon>Spiralia</taxon>
        <taxon>Lophotrochozoa</taxon>
        <taxon>Platyhelminthes</taxon>
        <taxon>Cestoda</taxon>
        <taxon>Eucestoda</taxon>
        <taxon>Cyclophyllidea</taxon>
        <taxon>Taeniidae</taxon>
        <taxon>Echinococcus</taxon>
        <taxon>Echinococcus granulosus group</taxon>
    </lineage>
</organism>
<feature type="region of interest" description="Disordered" evidence="1">
    <location>
        <begin position="105"/>
        <end position="126"/>
    </location>
</feature>
<feature type="compositionally biased region" description="Polar residues" evidence="1">
    <location>
        <begin position="1"/>
        <end position="13"/>
    </location>
</feature>
<dbReference type="EMBL" id="APAU02000014">
    <property type="protein sequence ID" value="EUB62164.1"/>
    <property type="molecule type" value="Genomic_DNA"/>
</dbReference>
<protein>
    <submittedName>
        <fullName evidence="2">Uncharacterized protein</fullName>
    </submittedName>
</protein>
<name>W6V6W2_ECHGR</name>
<gene>
    <name evidence="2" type="ORF">EGR_02916</name>
</gene>
<dbReference type="GeneID" id="36338631"/>
<proteinExistence type="predicted"/>
<dbReference type="AlphaFoldDB" id="W6V6W2"/>
<dbReference type="RefSeq" id="XP_024353360.1">
    <property type="nucleotide sequence ID" value="XM_024492165.1"/>
</dbReference>
<feature type="compositionally biased region" description="Basic and acidic residues" evidence="1">
    <location>
        <begin position="16"/>
        <end position="37"/>
    </location>
</feature>
<dbReference type="Proteomes" id="UP000019149">
    <property type="component" value="Unassembled WGS sequence"/>
</dbReference>
<keyword evidence="3" id="KW-1185">Reference proteome</keyword>
<dbReference type="CTD" id="36338631"/>
<evidence type="ECO:0000256" key="1">
    <source>
        <dbReference type="SAM" id="MobiDB-lite"/>
    </source>
</evidence>
<evidence type="ECO:0000313" key="2">
    <source>
        <dbReference type="EMBL" id="EUB62164.1"/>
    </source>
</evidence>
<comment type="caution">
    <text evidence="2">The sequence shown here is derived from an EMBL/GenBank/DDBJ whole genome shotgun (WGS) entry which is preliminary data.</text>
</comment>